<feature type="domain" description="DUF4110" evidence="2">
    <location>
        <begin position="571"/>
        <end position="636"/>
    </location>
</feature>
<proteinExistence type="predicted"/>
<feature type="region of interest" description="Disordered" evidence="1">
    <location>
        <begin position="1"/>
        <end position="47"/>
    </location>
</feature>
<evidence type="ECO:0000313" key="3">
    <source>
        <dbReference type="EMBL" id="KAF9510287.1"/>
    </source>
</evidence>
<protein>
    <recommendedName>
        <fullName evidence="2">DUF4110 domain-containing protein</fullName>
    </recommendedName>
</protein>
<feature type="compositionally biased region" description="Basic residues" evidence="1">
    <location>
        <begin position="367"/>
        <end position="376"/>
    </location>
</feature>
<dbReference type="InterPro" id="IPR052588">
    <property type="entry name" value="Kelch_domain_protein"/>
</dbReference>
<dbReference type="Proteomes" id="UP000886523">
    <property type="component" value="Unassembled WGS sequence"/>
</dbReference>
<dbReference type="EMBL" id="MU129019">
    <property type="protein sequence ID" value="KAF9510287.1"/>
    <property type="molecule type" value="Genomic_DNA"/>
</dbReference>
<dbReference type="SUPFAM" id="SSF117281">
    <property type="entry name" value="Kelch motif"/>
    <property type="match status" value="1"/>
</dbReference>
<comment type="caution">
    <text evidence="3">The sequence shown here is derived from an EMBL/GenBank/DDBJ whole genome shotgun (WGS) entry which is preliminary data.</text>
</comment>
<organism evidence="3 4">
    <name type="scientific">Hydnum rufescens UP504</name>
    <dbReference type="NCBI Taxonomy" id="1448309"/>
    <lineage>
        <taxon>Eukaryota</taxon>
        <taxon>Fungi</taxon>
        <taxon>Dikarya</taxon>
        <taxon>Basidiomycota</taxon>
        <taxon>Agaricomycotina</taxon>
        <taxon>Agaricomycetes</taxon>
        <taxon>Cantharellales</taxon>
        <taxon>Hydnaceae</taxon>
        <taxon>Hydnum</taxon>
    </lineage>
</organism>
<dbReference type="InterPro" id="IPR025183">
    <property type="entry name" value="DUF4110"/>
</dbReference>
<keyword evidence="4" id="KW-1185">Reference proteome</keyword>
<evidence type="ECO:0000259" key="2">
    <source>
        <dbReference type="Pfam" id="PF13422"/>
    </source>
</evidence>
<dbReference type="Pfam" id="PF24681">
    <property type="entry name" value="Kelch_KLHDC2_KLHL20_DRC7"/>
    <property type="match status" value="1"/>
</dbReference>
<feature type="region of interest" description="Disordered" evidence="1">
    <location>
        <begin position="492"/>
        <end position="545"/>
    </location>
</feature>
<dbReference type="InterPro" id="IPR015915">
    <property type="entry name" value="Kelch-typ_b-propeller"/>
</dbReference>
<dbReference type="PANTHER" id="PTHR46063">
    <property type="entry name" value="KELCH DOMAIN-CONTAINING PROTEIN"/>
    <property type="match status" value="1"/>
</dbReference>
<dbReference type="PANTHER" id="PTHR46063:SF1">
    <property type="entry name" value="KELCH DOMAIN-CONTAINING PROTEIN 4"/>
    <property type="match status" value="1"/>
</dbReference>
<feature type="compositionally biased region" description="Acidic residues" evidence="1">
    <location>
        <begin position="497"/>
        <end position="529"/>
    </location>
</feature>
<dbReference type="Pfam" id="PF13422">
    <property type="entry name" value="DUF4110"/>
    <property type="match status" value="1"/>
</dbReference>
<sequence>MGKKPNGKTAVKEAKKVKAAQKVARKETKTQQKKKTKVGADAEDEDNDLERSLNMKIEWEEKHRVTEEIVEGPPTRRANASLTADPGGNHIWCIGGEYFSSDGKAHFYNDVYRYTPDKDEWRRFVSATCPGPRSAHAVVPSPAGGGKLFLCGGEFSSLHQTTFHHYRDLWMFDISTKSWERIETKVRPSARSGHRMALWKHYVVLFGGFYDPGVRTQYLNDLWVFDTQEYTWTQVVLRDTDRRPSPRSGFSFIPSGDGIVLHGGYCKEYVKGKRVQGVALEDTWFLKMSMNLKELKWERRKKTGYAPSVRSGCTMALWAARDIGILFGGVKDDDQSEETLVSEFYNDLYGYHTIGNGKWTSMMLRKKKPNQGRKQTRAAPTRAVDVRPPPSHHSEDEGGEGGSDADVERQVAAVGKEQPKKAPRNNTEPEEHVLPLPRYNAMLAVLRNTLYIYGGILERGSQEITLDDFWCIALDKMETYVCLKPLETDVSAIGDESSSDDGDDSDDSEGSDNAQEEDEEAGDPEQEAEDERHRQQRAADLAADQEEVEKAALRVRAADFLNASKTINPVEALSTPLPGETLAIFYARTREYWIQQAHTSSDNRGKMLRRDGFALASERYQSYKPILDEVETILAEAGLDAEEMKQVRGGGDGALGSGSRNRR</sequence>
<dbReference type="OrthoDB" id="4447at2759"/>
<reference evidence="3" key="1">
    <citation type="journal article" date="2020" name="Nat. Commun.">
        <title>Large-scale genome sequencing of mycorrhizal fungi provides insights into the early evolution of symbiotic traits.</title>
        <authorList>
            <person name="Miyauchi S."/>
            <person name="Kiss E."/>
            <person name="Kuo A."/>
            <person name="Drula E."/>
            <person name="Kohler A."/>
            <person name="Sanchez-Garcia M."/>
            <person name="Morin E."/>
            <person name="Andreopoulos B."/>
            <person name="Barry K.W."/>
            <person name="Bonito G."/>
            <person name="Buee M."/>
            <person name="Carver A."/>
            <person name="Chen C."/>
            <person name="Cichocki N."/>
            <person name="Clum A."/>
            <person name="Culley D."/>
            <person name="Crous P.W."/>
            <person name="Fauchery L."/>
            <person name="Girlanda M."/>
            <person name="Hayes R.D."/>
            <person name="Keri Z."/>
            <person name="LaButti K."/>
            <person name="Lipzen A."/>
            <person name="Lombard V."/>
            <person name="Magnuson J."/>
            <person name="Maillard F."/>
            <person name="Murat C."/>
            <person name="Nolan M."/>
            <person name="Ohm R.A."/>
            <person name="Pangilinan J."/>
            <person name="Pereira M.F."/>
            <person name="Perotto S."/>
            <person name="Peter M."/>
            <person name="Pfister S."/>
            <person name="Riley R."/>
            <person name="Sitrit Y."/>
            <person name="Stielow J.B."/>
            <person name="Szollosi G."/>
            <person name="Zifcakova L."/>
            <person name="Stursova M."/>
            <person name="Spatafora J.W."/>
            <person name="Tedersoo L."/>
            <person name="Vaario L.M."/>
            <person name="Yamada A."/>
            <person name="Yan M."/>
            <person name="Wang P."/>
            <person name="Xu J."/>
            <person name="Bruns T."/>
            <person name="Baldrian P."/>
            <person name="Vilgalys R."/>
            <person name="Dunand C."/>
            <person name="Henrissat B."/>
            <person name="Grigoriev I.V."/>
            <person name="Hibbett D."/>
            <person name="Nagy L.G."/>
            <person name="Martin F.M."/>
        </authorList>
    </citation>
    <scope>NUCLEOTIDE SEQUENCE</scope>
    <source>
        <strain evidence="3">UP504</strain>
    </source>
</reference>
<evidence type="ECO:0000313" key="4">
    <source>
        <dbReference type="Proteomes" id="UP000886523"/>
    </source>
</evidence>
<gene>
    <name evidence="3" type="ORF">BS47DRAFT_1409249</name>
</gene>
<name>A0A9P6ARC6_9AGAM</name>
<evidence type="ECO:0000256" key="1">
    <source>
        <dbReference type="SAM" id="MobiDB-lite"/>
    </source>
</evidence>
<feature type="region of interest" description="Disordered" evidence="1">
    <location>
        <begin position="367"/>
        <end position="433"/>
    </location>
</feature>
<accession>A0A9P6ARC6</accession>
<dbReference type="AlphaFoldDB" id="A0A9P6ARC6"/>
<dbReference type="Gene3D" id="2.120.10.80">
    <property type="entry name" value="Kelch-type beta propeller"/>
    <property type="match status" value="2"/>
</dbReference>